<sequence length="1090" mass="124416">MENLRNKNVVDLRQMCRDAGLACSGNKNTLINRLERYKHNEEHYESASSVLLERVAELEKTIREIELRQNVAATSSDFVPPRISSPLDTNTYVRSSNVHTVQSVVPPLQVPTTQMQFSVPLLQVPTSQTQIPVSSLQIPATQTYEQVAYSVPEYTPRYTHVPVYPTCPVISDSPYAPIHHQQNWQPRSTFNVREIIDLLPSFNPISKTSLNATQFIQRVEMLRNAYSIDDNFLLFAVQQKMQGPAKQWVDSLPVVYTTWSAFSNRFIEDFPTLHSVADAHIKMSQMRRGENESPQEFYYRMVAYGNKCGIFENDIVAHIINGINDSALKRKISNSYTRCIDLLRDINNYSIYNDGKINTHSKQKPIQSINPTFGTRNTIPKSNENIKCYNCSKTGHYSIKCPEPQKKIRCGKCQRTNHTTEMCPEKSNAVRAIEPVKNEISDGILKQIKVNGVSTNAFVDPGSSRTLVKESFAIKLGSISTCSITLNGFGGGKYVCDAKINAIVEIDNEKFESDILIVEDNLLNENILLGTDCLCRNGSRLVIENGGCRVENALSKRADTTIDKNYLIKLEQIFSSYRDVFSEKVSDLGRCKLKKMEIELNSQTPVNMKPYRIPFSKRPIVADIIKEILENEIIRPSESPYASPIVLVEKQNGEHRLCIDYRCLNKITTKMSYPMPVMEEHFAQLAGNKYFTTLDLRMGYYQIELEEKSKQFTAFVTNEGHYEFNRMPFGLVNAPAVFQTVMNTLVAKMKTGEVLAYLDDVIIPSRTIEEGLQRIEKFLTLLRESGLTLRIDKCKFLESKIEYLGHVITENSIMPGNRKLSAISNFPAPTNITELRRFLGLTGFFRKFVPEFSLITKPLTTMLRKSERNSFHWNEPQQQAFQRVIDLLTSAPVLALYDQNAQHEVHTDASSIGLAGVLMQSYDGKVWQPTMYYSRHCTEPESRYHSYELEALAVVEVLDRFRIYLLGKKFRLVTDCAAVAKVRDNKELKAKIARWWLKLSEFDFEAVHRSGSRLPHVDAMSRAPDQPAENVEPVGSILEIQADVNDWLYTMQIQDEKLREVVAILRGHVKSDRETELKKYFRIQNTAFIV</sequence>
<evidence type="ECO:0000313" key="14">
    <source>
        <dbReference type="RefSeq" id="XP_049316921.1"/>
    </source>
</evidence>
<dbReference type="Pfam" id="PF00098">
    <property type="entry name" value="zf-CCHC"/>
    <property type="match status" value="1"/>
</dbReference>
<keyword evidence="9" id="KW-0862">Zinc</keyword>
<dbReference type="InterPro" id="IPR050951">
    <property type="entry name" value="Retrovirus_Pol_polyprotein"/>
</dbReference>
<dbReference type="PROSITE" id="PS50878">
    <property type="entry name" value="RT_POL"/>
    <property type="match status" value="1"/>
</dbReference>
<evidence type="ECO:0000256" key="2">
    <source>
        <dbReference type="ARBA" id="ARBA00022679"/>
    </source>
</evidence>
<keyword evidence="9" id="KW-0863">Zinc-finger</keyword>
<dbReference type="Proteomes" id="UP001652620">
    <property type="component" value="Chromosome 6"/>
</dbReference>
<evidence type="ECO:0000256" key="4">
    <source>
        <dbReference type="ARBA" id="ARBA00022722"/>
    </source>
</evidence>
<dbReference type="InterPro" id="IPR001878">
    <property type="entry name" value="Znf_CCHC"/>
</dbReference>
<organism evidence="13 14">
    <name type="scientific">Bactrocera dorsalis</name>
    <name type="common">Oriental fruit fly</name>
    <name type="synonym">Dacus dorsalis</name>
    <dbReference type="NCBI Taxonomy" id="27457"/>
    <lineage>
        <taxon>Eukaryota</taxon>
        <taxon>Metazoa</taxon>
        <taxon>Ecdysozoa</taxon>
        <taxon>Arthropoda</taxon>
        <taxon>Hexapoda</taxon>
        <taxon>Insecta</taxon>
        <taxon>Pterygota</taxon>
        <taxon>Neoptera</taxon>
        <taxon>Endopterygota</taxon>
        <taxon>Diptera</taxon>
        <taxon>Brachycera</taxon>
        <taxon>Muscomorpha</taxon>
        <taxon>Tephritoidea</taxon>
        <taxon>Tephritidae</taxon>
        <taxon>Bactrocera</taxon>
        <taxon>Bactrocera</taxon>
    </lineage>
</organism>
<dbReference type="PANTHER" id="PTHR37984">
    <property type="entry name" value="PROTEIN CBG26694"/>
    <property type="match status" value="1"/>
</dbReference>
<dbReference type="Gene3D" id="2.40.70.10">
    <property type="entry name" value="Acid Proteases"/>
    <property type="match status" value="1"/>
</dbReference>
<evidence type="ECO:0000256" key="6">
    <source>
        <dbReference type="ARBA" id="ARBA00022759"/>
    </source>
</evidence>
<keyword evidence="6" id="KW-0255">Endonuclease</keyword>
<dbReference type="SUPFAM" id="SSF57756">
    <property type="entry name" value="Retrovirus zinc finger-like domains"/>
    <property type="match status" value="1"/>
</dbReference>
<dbReference type="InterPro" id="IPR036361">
    <property type="entry name" value="SAP_dom_sf"/>
</dbReference>
<dbReference type="InterPro" id="IPR021109">
    <property type="entry name" value="Peptidase_aspartic_dom_sf"/>
</dbReference>
<dbReference type="InterPro" id="IPR036875">
    <property type="entry name" value="Znf_CCHC_sf"/>
</dbReference>
<dbReference type="GeneID" id="125779690"/>
<feature type="domain" description="SAP" evidence="11">
    <location>
        <begin position="4"/>
        <end position="38"/>
    </location>
</feature>
<evidence type="ECO:0000256" key="9">
    <source>
        <dbReference type="PROSITE-ProRule" id="PRU00047"/>
    </source>
</evidence>
<dbReference type="Gene3D" id="1.10.720.30">
    <property type="entry name" value="SAP domain"/>
    <property type="match status" value="1"/>
</dbReference>
<dbReference type="SUPFAM" id="SSF68906">
    <property type="entry name" value="SAP domain"/>
    <property type="match status" value="1"/>
</dbReference>
<dbReference type="InterPro" id="IPR003034">
    <property type="entry name" value="SAP_dom"/>
</dbReference>
<evidence type="ECO:0000313" key="13">
    <source>
        <dbReference type="Proteomes" id="UP001652620"/>
    </source>
</evidence>
<keyword evidence="6" id="KW-0378">Hydrolase</keyword>
<dbReference type="Gene3D" id="3.10.10.10">
    <property type="entry name" value="HIV Type 1 Reverse Transcriptase, subunit A, domain 1"/>
    <property type="match status" value="1"/>
</dbReference>
<dbReference type="InterPro" id="IPR043502">
    <property type="entry name" value="DNA/RNA_pol_sf"/>
</dbReference>
<evidence type="ECO:0000256" key="8">
    <source>
        <dbReference type="ARBA" id="ARBA00023268"/>
    </source>
</evidence>
<dbReference type="PROSITE" id="PS50158">
    <property type="entry name" value="ZF_CCHC"/>
    <property type="match status" value="1"/>
</dbReference>
<gene>
    <name evidence="14" type="primary">LOC125779690</name>
</gene>
<dbReference type="RefSeq" id="XP_049316921.1">
    <property type="nucleotide sequence ID" value="XM_049460964.1"/>
</dbReference>
<accession>A0ABM3K615</accession>
<dbReference type="InterPro" id="IPR041577">
    <property type="entry name" value="RT_RNaseH_2"/>
</dbReference>
<dbReference type="Pfam" id="PF17919">
    <property type="entry name" value="RT_RNaseH_2"/>
    <property type="match status" value="1"/>
</dbReference>
<dbReference type="Pfam" id="PF02037">
    <property type="entry name" value="SAP"/>
    <property type="match status" value="1"/>
</dbReference>
<evidence type="ECO:0000256" key="7">
    <source>
        <dbReference type="ARBA" id="ARBA00023125"/>
    </source>
</evidence>
<feature type="domain" description="CCHC-type" evidence="10">
    <location>
        <begin position="387"/>
        <end position="403"/>
    </location>
</feature>
<keyword evidence="9" id="KW-0479">Metal-binding</keyword>
<evidence type="ECO:0000256" key="5">
    <source>
        <dbReference type="ARBA" id="ARBA00022750"/>
    </source>
</evidence>
<keyword evidence="4" id="KW-0540">Nuclease</keyword>
<dbReference type="Gene3D" id="3.30.70.270">
    <property type="match status" value="2"/>
</dbReference>
<keyword evidence="5" id="KW-0064">Aspartyl protease</keyword>
<evidence type="ECO:0000256" key="1">
    <source>
        <dbReference type="ARBA" id="ARBA00022670"/>
    </source>
</evidence>
<protein>
    <submittedName>
        <fullName evidence="14">Uncharacterized protein LOC125779690</fullName>
    </submittedName>
</protein>
<keyword evidence="8" id="KW-0511">Multifunctional enzyme</keyword>
<name>A0ABM3K615_BACDO</name>
<dbReference type="CDD" id="cd09274">
    <property type="entry name" value="RNase_HI_RT_Ty3"/>
    <property type="match status" value="1"/>
</dbReference>
<dbReference type="SMART" id="SM00343">
    <property type="entry name" value="ZnF_C2HC"/>
    <property type="match status" value="2"/>
</dbReference>
<keyword evidence="3" id="KW-0548">Nucleotidyltransferase</keyword>
<evidence type="ECO:0000259" key="12">
    <source>
        <dbReference type="PROSITE" id="PS50878"/>
    </source>
</evidence>
<dbReference type="PANTHER" id="PTHR37984:SF5">
    <property type="entry name" value="PROTEIN NYNRIN-LIKE"/>
    <property type="match status" value="1"/>
</dbReference>
<dbReference type="SUPFAM" id="SSF56672">
    <property type="entry name" value="DNA/RNA polymerases"/>
    <property type="match status" value="1"/>
</dbReference>
<dbReference type="PROSITE" id="PS50800">
    <property type="entry name" value="SAP"/>
    <property type="match status" value="1"/>
</dbReference>
<dbReference type="CDD" id="cd01647">
    <property type="entry name" value="RT_LTR"/>
    <property type="match status" value="1"/>
</dbReference>
<keyword evidence="13" id="KW-1185">Reference proteome</keyword>
<dbReference type="Gene3D" id="4.10.60.10">
    <property type="entry name" value="Zinc finger, CCHC-type"/>
    <property type="match status" value="1"/>
</dbReference>
<dbReference type="Pfam" id="PF00078">
    <property type="entry name" value="RVT_1"/>
    <property type="match status" value="1"/>
</dbReference>
<keyword evidence="1" id="KW-0645">Protease</keyword>
<keyword evidence="2" id="KW-0808">Transferase</keyword>
<dbReference type="SUPFAM" id="SSF50630">
    <property type="entry name" value="Acid proteases"/>
    <property type="match status" value="1"/>
</dbReference>
<reference evidence="14" key="1">
    <citation type="submission" date="2025-08" db="UniProtKB">
        <authorList>
            <consortium name="RefSeq"/>
        </authorList>
    </citation>
    <scope>IDENTIFICATION</scope>
    <source>
        <tissue evidence="14">Adult</tissue>
    </source>
</reference>
<dbReference type="CDD" id="cd00303">
    <property type="entry name" value="retropepsin_like"/>
    <property type="match status" value="1"/>
</dbReference>
<dbReference type="InterPro" id="IPR000477">
    <property type="entry name" value="RT_dom"/>
</dbReference>
<evidence type="ECO:0000259" key="11">
    <source>
        <dbReference type="PROSITE" id="PS50800"/>
    </source>
</evidence>
<dbReference type="InterPro" id="IPR043128">
    <property type="entry name" value="Rev_trsase/Diguanyl_cyclase"/>
</dbReference>
<feature type="domain" description="Reverse transcriptase" evidence="12">
    <location>
        <begin position="629"/>
        <end position="808"/>
    </location>
</feature>
<keyword evidence="7" id="KW-0238">DNA-binding</keyword>
<evidence type="ECO:0000259" key="10">
    <source>
        <dbReference type="PROSITE" id="PS50158"/>
    </source>
</evidence>
<evidence type="ECO:0000256" key="3">
    <source>
        <dbReference type="ARBA" id="ARBA00022695"/>
    </source>
</evidence>
<proteinExistence type="predicted"/>